<keyword evidence="3" id="KW-1185">Reference proteome</keyword>
<organism evidence="2 3">
    <name type="scientific">Mytilus coruscus</name>
    <name type="common">Sea mussel</name>
    <dbReference type="NCBI Taxonomy" id="42192"/>
    <lineage>
        <taxon>Eukaryota</taxon>
        <taxon>Metazoa</taxon>
        <taxon>Spiralia</taxon>
        <taxon>Lophotrochozoa</taxon>
        <taxon>Mollusca</taxon>
        <taxon>Bivalvia</taxon>
        <taxon>Autobranchia</taxon>
        <taxon>Pteriomorphia</taxon>
        <taxon>Mytilida</taxon>
        <taxon>Mytiloidea</taxon>
        <taxon>Mytilidae</taxon>
        <taxon>Mytilinae</taxon>
        <taxon>Mytilus</taxon>
    </lineage>
</organism>
<sequence>MEQSPEVTKIHLTTKSYRASILHTYSPRGTYYVVSEDASRITFKRFQSDLIIHIDQDQNQNLQRIDAQYGVCPTVITNVIDLVVKVNTQDCRKEIIFSTTTATTVKKKTTDGTVYTDNTHQKQESITTDACPTNCPNQKEIIWGQLSTNIQIIIYAAIVEQDRTCDRGGSVKSSRQWGRRSGTISKGISGDVRAGPNASNEETKVRKEP</sequence>
<evidence type="ECO:0000313" key="2">
    <source>
        <dbReference type="EMBL" id="CAC5365522.1"/>
    </source>
</evidence>
<gene>
    <name evidence="2" type="ORF">MCOR_6175</name>
</gene>
<feature type="region of interest" description="Disordered" evidence="1">
    <location>
        <begin position="166"/>
        <end position="209"/>
    </location>
</feature>
<evidence type="ECO:0000256" key="1">
    <source>
        <dbReference type="SAM" id="MobiDB-lite"/>
    </source>
</evidence>
<dbReference type="AlphaFoldDB" id="A0A6J8ACU2"/>
<name>A0A6J8ACU2_MYTCO</name>
<protein>
    <submittedName>
        <fullName evidence="2">Uncharacterized protein</fullName>
    </submittedName>
</protein>
<dbReference type="OrthoDB" id="10544516at2759"/>
<dbReference type="EMBL" id="CACVKT020001131">
    <property type="protein sequence ID" value="CAC5365522.1"/>
    <property type="molecule type" value="Genomic_DNA"/>
</dbReference>
<dbReference type="Proteomes" id="UP000507470">
    <property type="component" value="Unassembled WGS sequence"/>
</dbReference>
<accession>A0A6J8ACU2</accession>
<proteinExistence type="predicted"/>
<evidence type="ECO:0000313" key="3">
    <source>
        <dbReference type="Proteomes" id="UP000507470"/>
    </source>
</evidence>
<feature type="compositionally biased region" description="Polar residues" evidence="1">
    <location>
        <begin position="171"/>
        <end position="186"/>
    </location>
</feature>
<reference evidence="2 3" key="1">
    <citation type="submission" date="2020-06" db="EMBL/GenBank/DDBJ databases">
        <authorList>
            <person name="Li R."/>
            <person name="Bekaert M."/>
        </authorList>
    </citation>
    <scope>NUCLEOTIDE SEQUENCE [LARGE SCALE GENOMIC DNA]</scope>
    <source>
        <strain evidence="3">wild</strain>
    </source>
</reference>